<feature type="transmembrane region" description="Helical" evidence="1">
    <location>
        <begin position="82"/>
        <end position="103"/>
    </location>
</feature>
<keyword evidence="3" id="KW-1185">Reference proteome</keyword>
<dbReference type="EMBL" id="JAEPQZ010000008">
    <property type="protein sequence ID" value="KAG2178128.1"/>
    <property type="molecule type" value="Genomic_DNA"/>
</dbReference>
<sequence>MPSVQVQTVISKEETMYSTDRNSTGYSDISTLCQAKDFLPLTDEDKASQRYWIQYIPRKHPTTGVDVETTCAGQNRLKYRGMFTYTVCAAAVLAAVMFCFTHFRDQVYAPVPQMIQIYYSLLSFASLLVAVCIGGPLSVSLEKWRGILPSFIGRMDLLFVLSCGQWTVIRNVCTSNQNYFWPLLSNVLQALISQIFILAFAGGDVFNSYVALITSIATWYSLIPILIGMAFSATYLHSIPDRICFYPAEYDKVRPFVLAGKPGCYIVGANRSGCIHRMKEARCVRSDRWRDLEQNNFSYQFEIPLAGWQAASIKEGFSYDRNTQVYMLTNGTQEDVQRTMQWAVSTNENIYMQSYVECGLCACNMAQLLRCNIVVVQRSGWRASEMRSTKKTAVKRTLEHLFTPWKRCGKY</sequence>
<keyword evidence="1" id="KW-0472">Membrane</keyword>
<protein>
    <submittedName>
        <fullName evidence="2">Uncharacterized protein</fullName>
    </submittedName>
</protein>
<dbReference type="OrthoDB" id="2365950at2759"/>
<feature type="transmembrane region" description="Helical" evidence="1">
    <location>
        <begin position="115"/>
        <end position="139"/>
    </location>
</feature>
<evidence type="ECO:0000256" key="1">
    <source>
        <dbReference type="SAM" id="Phobius"/>
    </source>
</evidence>
<feature type="transmembrane region" description="Helical" evidence="1">
    <location>
        <begin position="180"/>
        <end position="202"/>
    </location>
</feature>
<reference evidence="2" key="1">
    <citation type="submission" date="2020-12" db="EMBL/GenBank/DDBJ databases">
        <title>Metabolic potential, ecology and presence of endohyphal bacteria is reflected in genomic diversity of Mucoromycotina.</title>
        <authorList>
            <person name="Muszewska A."/>
            <person name="Okrasinska A."/>
            <person name="Steczkiewicz K."/>
            <person name="Drgas O."/>
            <person name="Orlowska M."/>
            <person name="Perlinska-Lenart U."/>
            <person name="Aleksandrzak-Piekarczyk T."/>
            <person name="Szatraj K."/>
            <person name="Zielenkiewicz U."/>
            <person name="Pilsyk S."/>
            <person name="Malc E."/>
            <person name="Mieczkowski P."/>
            <person name="Kruszewska J.S."/>
            <person name="Biernat P."/>
            <person name="Pawlowska J."/>
        </authorList>
    </citation>
    <scope>NUCLEOTIDE SEQUENCE</scope>
    <source>
        <strain evidence="2">WA0000067209</strain>
    </source>
</reference>
<dbReference type="AlphaFoldDB" id="A0A8H7PQ56"/>
<feature type="transmembrane region" description="Helical" evidence="1">
    <location>
        <begin position="151"/>
        <end position="168"/>
    </location>
</feature>
<name>A0A8H7PQ56_MORIS</name>
<proteinExistence type="predicted"/>
<keyword evidence="1" id="KW-1133">Transmembrane helix</keyword>
<keyword evidence="1" id="KW-0812">Transmembrane</keyword>
<accession>A0A8H7PQ56</accession>
<dbReference type="Proteomes" id="UP000654370">
    <property type="component" value="Unassembled WGS sequence"/>
</dbReference>
<organism evidence="2 3">
    <name type="scientific">Mortierella isabellina</name>
    <name type="common">Filamentous fungus</name>
    <name type="synonym">Umbelopsis isabellina</name>
    <dbReference type="NCBI Taxonomy" id="91625"/>
    <lineage>
        <taxon>Eukaryota</taxon>
        <taxon>Fungi</taxon>
        <taxon>Fungi incertae sedis</taxon>
        <taxon>Mucoromycota</taxon>
        <taxon>Mucoromycotina</taxon>
        <taxon>Umbelopsidomycetes</taxon>
        <taxon>Umbelopsidales</taxon>
        <taxon>Umbelopsidaceae</taxon>
        <taxon>Umbelopsis</taxon>
    </lineage>
</organism>
<comment type="caution">
    <text evidence="2">The sequence shown here is derived from an EMBL/GenBank/DDBJ whole genome shotgun (WGS) entry which is preliminary data.</text>
</comment>
<feature type="transmembrane region" description="Helical" evidence="1">
    <location>
        <begin position="209"/>
        <end position="236"/>
    </location>
</feature>
<evidence type="ECO:0000313" key="2">
    <source>
        <dbReference type="EMBL" id="KAG2178128.1"/>
    </source>
</evidence>
<evidence type="ECO:0000313" key="3">
    <source>
        <dbReference type="Proteomes" id="UP000654370"/>
    </source>
</evidence>
<gene>
    <name evidence="2" type="ORF">INT43_003381</name>
</gene>